<organism evidence="5 6">
    <name type="scientific">Babjeviella inositovora NRRL Y-12698</name>
    <dbReference type="NCBI Taxonomy" id="984486"/>
    <lineage>
        <taxon>Eukaryota</taxon>
        <taxon>Fungi</taxon>
        <taxon>Dikarya</taxon>
        <taxon>Ascomycota</taxon>
        <taxon>Saccharomycotina</taxon>
        <taxon>Pichiomycetes</taxon>
        <taxon>Serinales incertae sedis</taxon>
        <taxon>Babjeviella</taxon>
    </lineage>
</organism>
<dbReference type="GO" id="GO:0046872">
    <property type="term" value="F:metal ion binding"/>
    <property type="evidence" value="ECO:0007669"/>
    <property type="project" value="UniProtKB-KW"/>
</dbReference>
<name>A0A1E3QWR2_9ASCO</name>
<dbReference type="GeneID" id="30149247"/>
<accession>A0A1E3QWR2</accession>
<keyword evidence="3" id="KW-0862">Zinc</keyword>
<feature type="non-terminal residue" evidence="5">
    <location>
        <position position="127"/>
    </location>
</feature>
<gene>
    <name evidence="5" type="ORF">BABINDRAFT_26946</name>
</gene>
<evidence type="ECO:0000256" key="2">
    <source>
        <dbReference type="ARBA" id="ARBA00022723"/>
    </source>
</evidence>
<evidence type="ECO:0000313" key="6">
    <source>
        <dbReference type="Proteomes" id="UP000094336"/>
    </source>
</evidence>
<sequence>PKAIPHKDHYCRVNFLHQASTLLVNPKSPSLKHVKYEILSRAYSRSMDLVAKKVVLKTTPLLKRSGCKKCHRRLVVGISATMEMENLSKKNNTKSEVLCITCVGCGCVKRFPVGLNPAYELFSERAD</sequence>
<dbReference type="RefSeq" id="XP_018987456.1">
    <property type="nucleotide sequence ID" value="XM_019131394.1"/>
</dbReference>
<dbReference type="GO" id="GO:0005655">
    <property type="term" value="C:nucleolar ribonuclease P complex"/>
    <property type="evidence" value="ECO:0007669"/>
    <property type="project" value="TreeGrafter"/>
</dbReference>
<dbReference type="Proteomes" id="UP000094336">
    <property type="component" value="Unassembled WGS sequence"/>
</dbReference>
<keyword evidence="6" id="KW-1185">Reference proteome</keyword>
<proteinExistence type="inferred from homology"/>
<dbReference type="PANTHER" id="PTHR14742:SF0">
    <property type="entry name" value="RIBONUCLEASE P PROTEIN SUBUNIT P21"/>
    <property type="match status" value="1"/>
</dbReference>
<dbReference type="PANTHER" id="PTHR14742">
    <property type="entry name" value="RIBONUCLEASE P SUBUNIT P21"/>
    <property type="match status" value="1"/>
</dbReference>
<evidence type="ECO:0000256" key="3">
    <source>
        <dbReference type="ARBA" id="ARBA00022833"/>
    </source>
</evidence>
<dbReference type="InterPro" id="IPR007175">
    <property type="entry name" value="Rpr2/Snm1/Rpp21"/>
</dbReference>
<feature type="non-terminal residue" evidence="5">
    <location>
        <position position="1"/>
    </location>
</feature>
<dbReference type="EMBL" id="KV454427">
    <property type="protein sequence ID" value="ODQ82128.1"/>
    <property type="molecule type" value="Genomic_DNA"/>
</dbReference>
<evidence type="ECO:0000256" key="4">
    <source>
        <dbReference type="ARBA" id="ARBA00038402"/>
    </source>
</evidence>
<dbReference type="Gene3D" id="6.20.50.20">
    <property type="match status" value="1"/>
</dbReference>
<evidence type="ECO:0000256" key="1">
    <source>
        <dbReference type="ARBA" id="ARBA00022694"/>
    </source>
</evidence>
<dbReference type="Pfam" id="PF04032">
    <property type="entry name" value="Rpr2"/>
    <property type="match status" value="1"/>
</dbReference>
<keyword evidence="1" id="KW-0819">tRNA processing</keyword>
<dbReference type="OrthoDB" id="128536at2759"/>
<evidence type="ECO:0000313" key="5">
    <source>
        <dbReference type="EMBL" id="ODQ82128.1"/>
    </source>
</evidence>
<comment type="similarity">
    <text evidence="4">Belongs to the eukaryotic/archaeal RNase P protein component 4 family.</text>
</comment>
<dbReference type="STRING" id="984486.A0A1E3QWR2"/>
<keyword evidence="2" id="KW-0479">Metal-binding</keyword>
<reference evidence="6" key="1">
    <citation type="submission" date="2016-05" db="EMBL/GenBank/DDBJ databases">
        <title>Comparative genomics of biotechnologically important yeasts.</title>
        <authorList>
            <consortium name="DOE Joint Genome Institute"/>
            <person name="Riley R."/>
            <person name="Haridas S."/>
            <person name="Wolfe K.H."/>
            <person name="Lopes M.R."/>
            <person name="Hittinger C.T."/>
            <person name="Goker M."/>
            <person name="Salamov A."/>
            <person name="Wisecaver J."/>
            <person name="Long T.M."/>
            <person name="Aerts A.L."/>
            <person name="Barry K."/>
            <person name="Choi C."/>
            <person name="Clum A."/>
            <person name="Coughlan A.Y."/>
            <person name="Deshpande S."/>
            <person name="Douglass A.P."/>
            <person name="Hanson S.J."/>
            <person name="Klenk H.-P."/>
            <person name="Labutti K."/>
            <person name="Lapidus A."/>
            <person name="Lindquist E."/>
            <person name="Lipzen A."/>
            <person name="Meier-Kolthoff J.P."/>
            <person name="Ohm R.A."/>
            <person name="Otillar R.P."/>
            <person name="Pangilinan J."/>
            <person name="Peng Y."/>
            <person name="Rokas A."/>
            <person name="Rosa C.A."/>
            <person name="Scheuner C."/>
            <person name="Sibirny A.A."/>
            <person name="Slot J.C."/>
            <person name="Stielow J.B."/>
            <person name="Sun H."/>
            <person name="Kurtzman C.P."/>
            <person name="Blackwell M."/>
            <person name="Grigoriev I.V."/>
            <person name="Jeffries T.W."/>
        </authorList>
    </citation>
    <scope>NUCLEOTIDE SEQUENCE [LARGE SCALE GENOMIC DNA]</scope>
    <source>
        <strain evidence="6">NRRL Y-12698</strain>
    </source>
</reference>
<dbReference type="GO" id="GO:0008033">
    <property type="term" value="P:tRNA processing"/>
    <property type="evidence" value="ECO:0007669"/>
    <property type="project" value="UniProtKB-KW"/>
</dbReference>
<dbReference type="AlphaFoldDB" id="A0A1E3QWR2"/>
<protein>
    <submittedName>
        <fullName evidence="5">Uncharacterized protein</fullName>
    </submittedName>
</protein>